<evidence type="ECO:0000313" key="10">
    <source>
        <dbReference type="Proteomes" id="UP000516384"/>
    </source>
</evidence>
<dbReference type="GO" id="GO:0003677">
    <property type="term" value="F:DNA binding"/>
    <property type="evidence" value="ECO:0007669"/>
    <property type="project" value="UniProtKB-KW"/>
</dbReference>
<keyword evidence="8" id="KW-0238">DNA-binding</keyword>
<keyword evidence="5" id="KW-0548">Nucleotidyltransferase</keyword>
<dbReference type="GO" id="GO:0006271">
    <property type="term" value="P:DNA strand elongation involved in DNA replication"/>
    <property type="evidence" value="ECO:0007669"/>
    <property type="project" value="TreeGrafter"/>
</dbReference>
<sequence>MFKINSNILQPVVAAMAKAIKDSGIGERNVYIKNIELGMVSFYFNSPELSAEKRIPAQVEGNFTITISMRELAKKVAGLPSNEEIHFKNVQSKGGNVHYVEMLWGSHGRKSNIFVQTLNELTEFLEVPVLSEKVLWGPNLLSQLVNKFKAFTLKSSSDEAKQSPALSGISMSQSQTGQCTLRAANRRIMVKYISDYQWVKEDVILDTDHLSGVSNLIPTKTEVEVGVSEKSGLVIFQSKDTTCVCRVLSGKYPKADHLFNHEVECKYIFDRSELMELCSRVQKITETGTKMVIFEIRNNIVFAVVPNVLEQQIGASVEGIKWSFAVNAEKLYDCVKFFEAEDEVTLYVQDPNRPITIGCDESPEIQMAISPYSISGLNADLKETINV</sequence>
<dbReference type="EMBL" id="CP061172">
    <property type="protein sequence ID" value="QNR65119.1"/>
    <property type="molecule type" value="Genomic_DNA"/>
</dbReference>
<protein>
    <submittedName>
        <fullName evidence="9">DNA polymerase III subunit beta</fullName>
    </submittedName>
</protein>
<comment type="similarity">
    <text evidence="2">Belongs to the beta sliding clamp family.</text>
</comment>
<accession>A0A7H0Y211</accession>
<evidence type="ECO:0000256" key="7">
    <source>
        <dbReference type="ARBA" id="ARBA00022932"/>
    </source>
</evidence>
<evidence type="ECO:0000256" key="5">
    <source>
        <dbReference type="ARBA" id="ARBA00022695"/>
    </source>
</evidence>
<evidence type="ECO:0000313" key="9">
    <source>
        <dbReference type="EMBL" id="QNR65119.1"/>
    </source>
</evidence>
<dbReference type="SUPFAM" id="SSF55979">
    <property type="entry name" value="DNA clamp"/>
    <property type="match status" value="2"/>
</dbReference>
<evidence type="ECO:0000256" key="8">
    <source>
        <dbReference type="ARBA" id="ARBA00023125"/>
    </source>
</evidence>
<dbReference type="InterPro" id="IPR001001">
    <property type="entry name" value="DNA_polIII_beta"/>
</dbReference>
<dbReference type="AlphaFoldDB" id="A0A7H0Y211"/>
<dbReference type="Gene3D" id="3.70.10.10">
    <property type="match status" value="1"/>
</dbReference>
<dbReference type="RefSeq" id="WP_190297029.1">
    <property type="nucleotide sequence ID" value="NZ_CP061172.1"/>
</dbReference>
<keyword evidence="6" id="KW-0235">DNA replication</keyword>
<evidence type="ECO:0000256" key="3">
    <source>
        <dbReference type="ARBA" id="ARBA00022490"/>
    </source>
</evidence>
<dbReference type="GO" id="GO:0005737">
    <property type="term" value="C:cytoplasm"/>
    <property type="evidence" value="ECO:0007669"/>
    <property type="project" value="UniProtKB-SubCell"/>
</dbReference>
<dbReference type="GO" id="GO:0003887">
    <property type="term" value="F:DNA-directed DNA polymerase activity"/>
    <property type="evidence" value="ECO:0007669"/>
    <property type="project" value="UniProtKB-KW"/>
</dbReference>
<evidence type="ECO:0000256" key="4">
    <source>
        <dbReference type="ARBA" id="ARBA00022679"/>
    </source>
</evidence>
<comment type="subcellular location">
    <subcellularLocation>
        <location evidence="1">Cytoplasm</location>
    </subcellularLocation>
</comment>
<dbReference type="SMART" id="SM00480">
    <property type="entry name" value="POL3Bc"/>
    <property type="match status" value="1"/>
</dbReference>
<keyword evidence="7" id="KW-0239">DNA-directed DNA polymerase</keyword>
<dbReference type="Proteomes" id="UP000516384">
    <property type="component" value="Chromosome"/>
</dbReference>
<evidence type="ECO:0000256" key="6">
    <source>
        <dbReference type="ARBA" id="ARBA00022705"/>
    </source>
</evidence>
<gene>
    <name evidence="9" type="ORF">IAQ67_14445</name>
</gene>
<dbReference type="InterPro" id="IPR046938">
    <property type="entry name" value="DNA_clamp_sf"/>
</dbReference>
<dbReference type="GO" id="GO:0009360">
    <property type="term" value="C:DNA polymerase III complex"/>
    <property type="evidence" value="ECO:0007669"/>
    <property type="project" value="InterPro"/>
</dbReference>
<dbReference type="PANTHER" id="PTHR30478">
    <property type="entry name" value="DNA POLYMERASE III SUBUNIT BETA"/>
    <property type="match status" value="1"/>
</dbReference>
<proteinExistence type="inferred from homology"/>
<dbReference type="Gene3D" id="3.10.150.10">
    <property type="entry name" value="DNA Polymerase III, subunit A, domain 2"/>
    <property type="match status" value="1"/>
</dbReference>
<name>A0A7H0Y211_9BACL</name>
<reference evidence="9 10" key="1">
    <citation type="submission" date="2020-09" db="EMBL/GenBank/DDBJ databases">
        <title>Characterization of Paenibacillus peoriae strain ZF390 with broad-spectrum antimicrobial activity as a potential biocontrol agent.</title>
        <authorList>
            <person name="Li L."/>
            <person name="Zhao Y."/>
            <person name="Li B."/>
            <person name="Xie X."/>
        </authorList>
    </citation>
    <scope>NUCLEOTIDE SEQUENCE [LARGE SCALE GENOMIC DNA]</scope>
    <source>
        <strain evidence="9 10">ZF390</strain>
    </source>
</reference>
<keyword evidence="4" id="KW-0808">Transferase</keyword>
<evidence type="ECO:0000256" key="2">
    <source>
        <dbReference type="ARBA" id="ARBA00010752"/>
    </source>
</evidence>
<organism evidence="9 10">
    <name type="scientific">Paenibacillus peoriae</name>
    <dbReference type="NCBI Taxonomy" id="59893"/>
    <lineage>
        <taxon>Bacteria</taxon>
        <taxon>Bacillati</taxon>
        <taxon>Bacillota</taxon>
        <taxon>Bacilli</taxon>
        <taxon>Bacillales</taxon>
        <taxon>Paenibacillaceae</taxon>
        <taxon>Paenibacillus</taxon>
    </lineage>
</organism>
<dbReference type="PANTHER" id="PTHR30478:SF0">
    <property type="entry name" value="BETA SLIDING CLAMP"/>
    <property type="match status" value="1"/>
</dbReference>
<evidence type="ECO:0000256" key="1">
    <source>
        <dbReference type="ARBA" id="ARBA00004496"/>
    </source>
</evidence>
<keyword evidence="3" id="KW-0963">Cytoplasm</keyword>